<feature type="transmembrane region" description="Helical" evidence="1">
    <location>
        <begin position="236"/>
        <end position="255"/>
    </location>
</feature>
<feature type="transmembrane region" description="Helical" evidence="1">
    <location>
        <begin position="208"/>
        <end position="230"/>
    </location>
</feature>
<evidence type="ECO:0000313" key="3">
    <source>
        <dbReference type="EMBL" id="MBN7768851.1"/>
    </source>
</evidence>
<dbReference type="InterPro" id="IPR050879">
    <property type="entry name" value="Acyltransferase_3"/>
</dbReference>
<feature type="transmembrane region" description="Helical" evidence="1">
    <location>
        <begin position="299"/>
        <end position="319"/>
    </location>
</feature>
<keyword evidence="1" id="KW-1133">Transmembrane helix</keyword>
<feature type="transmembrane region" description="Helical" evidence="1">
    <location>
        <begin position="40"/>
        <end position="59"/>
    </location>
</feature>
<accession>A0ABS3BB68</accession>
<protein>
    <submittedName>
        <fullName evidence="3">Acyltransferase</fullName>
    </submittedName>
</protein>
<feature type="transmembrane region" description="Helical" evidence="1">
    <location>
        <begin position="152"/>
        <end position="168"/>
    </location>
</feature>
<sequence>MNSRNRIFALDLLRFAAAFAVVLYHYLARPGSDFGTFTELSRFGYLGVPVFFMISGYVIAMSAQGRTAYQFGVSRFARLYPGLWAGLLFTVMAVYAIEGELPDPVQLATNAMLINDYVGQPDIDGVYWTLHVELKFYACVFLLVATGLFSKFRIWLSAWLLMTIFHFLTGQPSFMGWFINPSWSPYFIAGVSMHLIGQHGVDRFSVSVYAVSVALCAYQSFNIAGNFISVESQIEPTISSIVVVISAFTLLAIANQVITVRGASWIATMGAMTYPLYLIHNRVGKAIIDGPLSGMSEGIAVPATTILIIVFAYLIYRFIERPAGNAVRQFGFSLPYQISGRETPAREQA</sequence>
<proteinExistence type="predicted"/>
<dbReference type="RefSeq" id="WP_206556652.1">
    <property type="nucleotide sequence ID" value="NZ_JAFKDB010000008.1"/>
</dbReference>
<feature type="domain" description="Acyltransferase 3" evidence="2">
    <location>
        <begin position="9"/>
        <end position="317"/>
    </location>
</feature>
<evidence type="ECO:0000313" key="4">
    <source>
        <dbReference type="Proteomes" id="UP000664344"/>
    </source>
</evidence>
<keyword evidence="4" id="KW-1185">Reference proteome</keyword>
<dbReference type="PANTHER" id="PTHR23028:SF53">
    <property type="entry name" value="ACYL_TRANSF_3 DOMAIN-CONTAINING PROTEIN"/>
    <property type="match status" value="1"/>
</dbReference>
<feature type="transmembrane region" description="Helical" evidence="1">
    <location>
        <begin position="7"/>
        <end position="28"/>
    </location>
</feature>
<evidence type="ECO:0000256" key="1">
    <source>
        <dbReference type="SAM" id="Phobius"/>
    </source>
</evidence>
<keyword evidence="3" id="KW-0808">Transferase</keyword>
<organism evidence="3 4">
    <name type="scientific">Marinobacter daepoensis</name>
    <dbReference type="NCBI Taxonomy" id="262077"/>
    <lineage>
        <taxon>Bacteria</taxon>
        <taxon>Pseudomonadati</taxon>
        <taxon>Pseudomonadota</taxon>
        <taxon>Gammaproteobacteria</taxon>
        <taxon>Pseudomonadales</taxon>
        <taxon>Marinobacteraceae</taxon>
        <taxon>Marinobacter</taxon>
    </lineage>
</organism>
<dbReference type="Proteomes" id="UP000664344">
    <property type="component" value="Unassembled WGS sequence"/>
</dbReference>
<feature type="transmembrane region" description="Helical" evidence="1">
    <location>
        <begin position="79"/>
        <end position="97"/>
    </location>
</feature>
<keyword evidence="1" id="KW-0472">Membrane</keyword>
<name>A0ABS3BB68_9GAMM</name>
<dbReference type="InterPro" id="IPR002656">
    <property type="entry name" value="Acyl_transf_3_dom"/>
</dbReference>
<feature type="transmembrane region" description="Helical" evidence="1">
    <location>
        <begin position="125"/>
        <end position="145"/>
    </location>
</feature>
<evidence type="ECO:0000259" key="2">
    <source>
        <dbReference type="Pfam" id="PF01757"/>
    </source>
</evidence>
<reference evidence="3 4" key="1">
    <citation type="submission" date="2021-02" db="EMBL/GenBank/DDBJ databases">
        <title>PHA producing bacteria isolated from coastal sediment in Guangdong, Shenzhen.</title>
        <authorList>
            <person name="Zheng W."/>
            <person name="Yu S."/>
            <person name="Huang Y."/>
        </authorList>
    </citation>
    <scope>NUCLEOTIDE SEQUENCE [LARGE SCALE GENOMIC DNA]</scope>
    <source>
        <strain evidence="3 4">TN21-5</strain>
    </source>
</reference>
<dbReference type="Pfam" id="PF01757">
    <property type="entry name" value="Acyl_transf_3"/>
    <property type="match status" value="1"/>
</dbReference>
<comment type="caution">
    <text evidence="3">The sequence shown here is derived from an EMBL/GenBank/DDBJ whole genome shotgun (WGS) entry which is preliminary data.</text>
</comment>
<dbReference type="PANTHER" id="PTHR23028">
    <property type="entry name" value="ACETYLTRANSFERASE"/>
    <property type="match status" value="1"/>
</dbReference>
<dbReference type="EMBL" id="JAFKDB010000008">
    <property type="protein sequence ID" value="MBN7768851.1"/>
    <property type="molecule type" value="Genomic_DNA"/>
</dbReference>
<keyword evidence="1" id="KW-0812">Transmembrane</keyword>
<dbReference type="GO" id="GO:0016746">
    <property type="term" value="F:acyltransferase activity"/>
    <property type="evidence" value="ECO:0007669"/>
    <property type="project" value="UniProtKB-KW"/>
</dbReference>
<gene>
    <name evidence="3" type="ORF">JYP53_02895</name>
</gene>
<keyword evidence="3" id="KW-0012">Acyltransferase</keyword>